<evidence type="ECO:0000256" key="7">
    <source>
        <dbReference type="ARBA" id="ARBA00023136"/>
    </source>
</evidence>
<dbReference type="PANTHER" id="PTHR11795">
    <property type="entry name" value="BRANCHED-CHAIN AMINO ACID TRANSPORT SYSTEM PERMEASE PROTEIN LIVH"/>
    <property type="match status" value="1"/>
</dbReference>
<dbReference type="RefSeq" id="WP_037242906.1">
    <property type="nucleotide sequence ID" value="NZ_CP008947.1"/>
</dbReference>
<dbReference type="CDD" id="cd06582">
    <property type="entry name" value="TM_PBP1_LivH_like"/>
    <property type="match status" value="1"/>
</dbReference>
<dbReference type="Proteomes" id="UP000028488">
    <property type="component" value="Chromosome"/>
</dbReference>
<comment type="subcellular location">
    <subcellularLocation>
        <location evidence="1">Cell membrane</location>
        <topology evidence="1">Multi-pass membrane protein</topology>
    </subcellularLocation>
</comment>
<keyword evidence="2" id="KW-0813">Transport</keyword>
<keyword evidence="3" id="KW-1003">Cell membrane</keyword>
<feature type="transmembrane region" description="Helical" evidence="9">
    <location>
        <begin position="148"/>
        <end position="165"/>
    </location>
</feature>
<evidence type="ECO:0000256" key="3">
    <source>
        <dbReference type="ARBA" id="ARBA00022475"/>
    </source>
</evidence>
<keyword evidence="6 9" id="KW-1133">Transmembrane helix</keyword>
<evidence type="ECO:0000256" key="9">
    <source>
        <dbReference type="SAM" id="Phobius"/>
    </source>
</evidence>
<keyword evidence="7 9" id="KW-0472">Membrane</keyword>
<dbReference type="InterPro" id="IPR052157">
    <property type="entry name" value="BCAA_transport_permease"/>
</dbReference>
<dbReference type="eggNOG" id="COG0559">
    <property type="taxonomic scope" value="Bacteria"/>
</dbReference>
<dbReference type="AlphaFoldDB" id="A0A076EPI1"/>
<feature type="transmembrane region" description="Helical" evidence="9">
    <location>
        <begin position="195"/>
        <end position="217"/>
    </location>
</feature>
<dbReference type="Pfam" id="PF02653">
    <property type="entry name" value="BPD_transp_2"/>
    <property type="match status" value="1"/>
</dbReference>
<gene>
    <name evidence="10" type="ORF">EP51_25410</name>
</gene>
<feature type="transmembrane region" description="Helical" evidence="9">
    <location>
        <begin position="263"/>
        <end position="284"/>
    </location>
</feature>
<keyword evidence="5" id="KW-0029">Amino-acid transport</keyword>
<accession>A0A076EPI1</accession>
<protein>
    <submittedName>
        <fullName evidence="10">ABC transporter permease</fullName>
    </submittedName>
</protein>
<feature type="transmembrane region" description="Helical" evidence="9">
    <location>
        <begin position="229"/>
        <end position="256"/>
    </location>
</feature>
<dbReference type="GO" id="GO:0005886">
    <property type="term" value="C:plasma membrane"/>
    <property type="evidence" value="ECO:0007669"/>
    <property type="project" value="UniProtKB-SubCell"/>
</dbReference>
<dbReference type="EMBL" id="CP008947">
    <property type="protein sequence ID" value="AII07796.1"/>
    <property type="molecule type" value="Genomic_DNA"/>
</dbReference>
<sequence>MTTLIVLTATSLGLAGLYFLLSSGLSLIFGLMDVLNVAHAAIFGAGGYAAWVVMDRFNWIESLAARFAVATVVAVVFGCVLGYFVERTLIARNYGDHLTQILITLGLAFVMEGIIGGIFSYSPQTIAQPAWFTDVTVILGGRIPNSRILIFGLSALVLVSLLFFMKKSKYGLIIRAGVENRQMVQALGIDVARSFTFVFVLGAALACLGGALGAVYFTGVTPALGPNLLIFAFIVVIIGGLGSVGGTAIAAALVAFTQQIVNFYLSTGLGDIAVVGLLAAVLLLRPQGLLGRVASA</sequence>
<comment type="similarity">
    <text evidence="8">Belongs to the binding-protein-dependent transport system permease family. LivHM subfamily.</text>
</comment>
<organism evidence="10 11">
    <name type="scientific">Rhodococcus opacus</name>
    <name type="common">Nocardia opaca</name>
    <dbReference type="NCBI Taxonomy" id="37919"/>
    <lineage>
        <taxon>Bacteria</taxon>
        <taxon>Bacillati</taxon>
        <taxon>Actinomycetota</taxon>
        <taxon>Actinomycetes</taxon>
        <taxon>Mycobacteriales</taxon>
        <taxon>Nocardiaceae</taxon>
        <taxon>Rhodococcus</taxon>
    </lineage>
</organism>
<dbReference type="GO" id="GO:0006865">
    <property type="term" value="P:amino acid transport"/>
    <property type="evidence" value="ECO:0007669"/>
    <property type="project" value="UniProtKB-KW"/>
</dbReference>
<dbReference type="GO" id="GO:0022857">
    <property type="term" value="F:transmembrane transporter activity"/>
    <property type="evidence" value="ECO:0007669"/>
    <property type="project" value="InterPro"/>
</dbReference>
<evidence type="ECO:0000256" key="4">
    <source>
        <dbReference type="ARBA" id="ARBA00022692"/>
    </source>
</evidence>
<evidence type="ECO:0000256" key="2">
    <source>
        <dbReference type="ARBA" id="ARBA00022448"/>
    </source>
</evidence>
<name>A0A076EPI1_RHOOP</name>
<evidence type="ECO:0000256" key="1">
    <source>
        <dbReference type="ARBA" id="ARBA00004651"/>
    </source>
</evidence>
<evidence type="ECO:0000256" key="8">
    <source>
        <dbReference type="ARBA" id="ARBA00037998"/>
    </source>
</evidence>
<feature type="transmembrane region" description="Helical" evidence="9">
    <location>
        <begin position="97"/>
        <end position="121"/>
    </location>
</feature>
<proteinExistence type="inferred from homology"/>
<evidence type="ECO:0000313" key="11">
    <source>
        <dbReference type="Proteomes" id="UP000028488"/>
    </source>
</evidence>
<reference evidence="10 11" key="1">
    <citation type="submission" date="2014-07" db="EMBL/GenBank/DDBJ databases">
        <title>Genome Sequence of Rhodococcus opacus Strain R7, a Biodegrader of Mono- and Polycyclic Aromatic Hydrocarbons.</title>
        <authorList>
            <person name="Di Gennaro P."/>
            <person name="Zampolli J."/>
            <person name="Presti I."/>
            <person name="Cappelletti M."/>
            <person name="D'Ursi P."/>
            <person name="Orro A."/>
            <person name="Mezzelani A."/>
            <person name="Milanesi L."/>
        </authorList>
    </citation>
    <scope>NUCLEOTIDE SEQUENCE [LARGE SCALE GENOMIC DNA]</scope>
    <source>
        <strain evidence="10 11">R7</strain>
    </source>
</reference>
<evidence type="ECO:0000256" key="5">
    <source>
        <dbReference type="ARBA" id="ARBA00022970"/>
    </source>
</evidence>
<dbReference type="PANTHER" id="PTHR11795:SF442">
    <property type="entry name" value="ABC TRANSPORTER ATP-BINDING PROTEIN"/>
    <property type="match status" value="1"/>
</dbReference>
<keyword evidence="4 9" id="KW-0812">Transmembrane</keyword>
<evidence type="ECO:0000256" key="6">
    <source>
        <dbReference type="ARBA" id="ARBA00022989"/>
    </source>
</evidence>
<evidence type="ECO:0000313" key="10">
    <source>
        <dbReference type="EMBL" id="AII07796.1"/>
    </source>
</evidence>
<feature type="transmembrane region" description="Helical" evidence="9">
    <location>
        <begin position="64"/>
        <end position="85"/>
    </location>
</feature>
<dbReference type="InterPro" id="IPR001851">
    <property type="entry name" value="ABC_transp_permease"/>
</dbReference>